<evidence type="ECO:0008006" key="4">
    <source>
        <dbReference type="Google" id="ProtNLM"/>
    </source>
</evidence>
<evidence type="ECO:0000313" key="2">
    <source>
        <dbReference type="EMBL" id="POY76510.1"/>
    </source>
</evidence>
<dbReference type="STRING" id="741276.A0A2S5BIB8"/>
<feature type="compositionally biased region" description="Low complexity" evidence="1">
    <location>
        <begin position="449"/>
        <end position="474"/>
    </location>
</feature>
<feature type="compositionally biased region" description="Polar residues" evidence="1">
    <location>
        <begin position="128"/>
        <end position="144"/>
    </location>
</feature>
<gene>
    <name evidence="2" type="ORF">BMF94_0351</name>
</gene>
<feature type="region of interest" description="Disordered" evidence="1">
    <location>
        <begin position="212"/>
        <end position="249"/>
    </location>
</feature>
<dbReference type="OrthoDB" id="10256743at2759"/>
<feature type="region of interest" description="Disordered" evidence="1">
    <location>
        <begin position="1"/>
        <end position="147"/>
    </location>
</feature>
<name>A0A2S5BIB8_9BASI</name>
<feature type="compositionally biased region" description="Low complexity" evidence="1">
    <location>
        <begin position="9"/>
        <end position="24"/>
    </location>
</feature>
<keyword evidence="3" id="KW-1185">Reference proteome</keyword>
<evidence type="ECO:0000313" key="3">
    <source>
        <dbReference type="Proteomes" id="UP000237144"/>
    </source>
</evidence>
<dbReference type="Proteomes" id="UP000237144">
    <property type="component" value="Unassembled WGS sequence"/>
</dbReference>
<protein>
    <recommendedName>
        <fullName evidence="4">R3H-associated N-terminal domain-containing protein</fullName>
    </recommendedName>
</protein>
<feature type="region of interest" description="Disordered" evidence="1">
    <location>
        <begin position="312"/>
        <end position="383"/>
    </location>
</feature>
<proteinExistence type="predicted"/>
<organism evidence="2 3">
    <name type="scientific">Rhodotorula taiwanensis</name>
    <dbReference type="NCBI Taxonomy" id="741276"/>
    <lineage>
        <taxon>Eukaryota</taxon>
        <taxon>Fungi</taxon>
        <taxon>Dikarya</taxon>
        <taxon>Basidiomycota</taxon>
        <taxon>Pucciniomycotina</taxon>
        <taxon>Microbotryomycetes</taxon>
        <taxon>Sporidiobolales</taxon>
        <taxon>Sporidiobolaceae</taxon>
        <taxon>Rhodotorula</taxon>
    </lineage>
</organism>
<feature type="region of interest" description="Disordered" evidence="1">
    <location>
        <begin position="449"/>
        <end position="515"/>
    </location>
</feature>
<feature type="compositionally biased region" description="Polar residues" evidence="1">
    <location>
        <begin position="53"/>
        <end position="64"/>
    </location>
</feature>
<feature type="compositionally biased region" description="Acidic residues" evidence="1">
    <location>
        <begin position="366"/>
        <end position="383"/>
    </location>
</feature>
<reference evidence="2 3" key="1">
    <citation type="journal article" date="2018" name="Front. Microbiol.">
        <title>Prospects for Fungal Bioremediation of Acidic Radioactive Waste Sites: Characterization and Genome Sequence of Rhodotorula taiwanensis MD1149.</title>
        <authorList>
            <person name="Tkavc R."/>
            <person name="Matrosova V.Y."/>
            <person name="Grichenko O.E."/>
            <person name="Gostincar C."/>
            <person name="Volpe R.P."/>
            <person name="Klimenkova P."/>
            <person name="Gaidamakova E.K."/>
            <person name="Zhou C.E."/>
            <person name="Stewart B.J."/>
            <person name="Lyman M.G."/>
            <person name="Malfatti S.A."/>
            <person name="Rubinfeld B."/>
            <person name="Courtot M."/>
            <person name="Singh J."/>
            <person name="Dalgard C.L."/>
            <person name="Hamilton T."/>
            <person name="Frey K.G."/>
            <person name="Gunde-Cimerman N."/>
            <person name="Dugan L."/>
            <person name="Daly M.J."/>
        </authorList>
    </citation>
    <scope>NUCLEOTIDE SEQUENCE [LARGE SCALE GENOMIC DNA]</scope>
    <source>
        <strain evidence="2 3">MD1149</strain>
    </source>
</reference>
<dbReference type="EMBL" id="PJQD01000004">
    <property type="protein sequence ID" value="POY76510.1"/>
    <property type="molecule type" value="Genomic_DNA"/>
</dbReference>
<comment type="caution">
    <text evidence="2">The sequence shown here is derived from an EMBL/GenBank/DDBJ whole genome shotgun (WGS) entry which is preliminary data.</text>
</comment>
<feature type="compositionally biased region" description="Low complexity" evidence="1">
    <location>
        <begin position="337"/>
        <end position="354"/>
    </location>
</feature>
<evidence type="ECO:0000256" key="1">
    <source>
        <dbReference type="SAM" id="MobiDB-lite"/>
    </source>
</evidence>
<accession>A0A2S5BIB8</accession>
<sequence length="540" mass="57250">MPADAPGTAVPLAAPRRLARVPPADGHDATAEIVRIDGSVPLRMPAILRLQQPKAQRTPRQSSEPSDRKSTASNASGRPGHGKRRQRRYENAQLAGNPHLHRPTRADFSPGPYMKDLSTKFAPPPKSFSRSTYISSTTATSRDTGSAEAGHFAMSLRGLRKTLRAATGPRRGGRTEEVLDIMERELGEWLGMSGRIPEDFYHDSTAYAGSSLRQATRRGKSLDPTPLEDVRLNPEESLPDAPASSRTASLDVPTLTELARQPHTLVWLAPSSHHRFLLHCLARYYDLASFSRPLSPLEPEVRVTHVLRPQLVRPGRAGTANPTAQGLETPPGTDWSTAGGTTTEGELTADTLTETETDSVGFSSGTEEENGSGGDEGDDDDDELTWTATATATAVTDDEAEAVYSSATDSDRDVDSLASSFADLAATAPTPGTPLRPATPAFIAVTTPTAAGTATPTRPALAPSPLSLLGSATPRTAAERGRTSMAGRRSLPGAAATGGGGYTSTESSPSRSPTRAATFVGTAAGEWKMPARPFVDWIYE</sequence>
<feature type="compositionally biased region" description="Low complexity" evidence="1">
    <location>
        <begin position="503"/>
        <end position="515"/>
    </location>
</feature>
<dbReference type="AlphaFoldDB" id="A0A2S5BIB8"/>